<dbReference type="OrthoDB" id="9799053at2"/>
<dbReference type="InterPro" id="IPR011051">
    <property type="entry name" value="RmlC_Cupin_sf"/>
</dbReference>
<dbReference type="PANTHER" id="PTHR40943:SF1">
    <property type="entry name" value="CYTOPLASMIC PROTEIN"/>
    <property type="match status" value="1"/>
</dbReference>
<evidence type="ECO:0000259" key="1">
    <source>
        <dbReference type="Pfam" id="PF05899"/>
    </source>
</evidence>
<protein>
    <submittedName>
        <fullName evidence="2">Cupin domain-containing protein</fullName>
    </submittedName>
</protein>
<gene>
    <name evidence="2" type="ORF">FQP86_07600</name>
</gene>
<dbReference type="EMBL" id="VNFH01000004">
    <property type="protein sequence ID" value="TVU71367.1"/>
    <property type="molecule type" value="Genomic_DNA"/>
</dbReference>
<dbReference type="Gene3D" id="2.60.120.10">
    <property type="entry name" value="Jelly Rolls"/>
    <property type="match status" value="1"/>
</dbReference>
<dbReference type="SUPFAM" id="SSF51182">
    <property type="entry name" value="RmlC-like cupins"/>
    <property type="match status" value="1"/>
</dbReference>
<dbReference type="Proteomes" id="UP000319941">
    <property type="component" value="Unassembled WGS sequence"/>
</dbReference>
<sequence>MTVKVIDFQSAASVSSHRRLADLPNRVVQGDPHHETRLHFQSSDEGFIAGTWTSTPGKWHAFTQRDEFCYLILGHIRLIAEDGSAQEFRTGDAFLIPDGFKGYWEVLETTTKHFVIRDRHGDDLI</sequence>
<evidence type="ECO:0000313" key="3">
    <source>
        <dbReference type="Proteomes" id="UP000319941"/>
    </source>
</evidence>
<organism evidence="2 3">
    <name type="scientific">Cobetia crustatorum</name>
    <dbReference type="NCBI Taxonomy" id="553385"/>
    <lineage>
        <taxon>Bacteria</taxon>
        <taxon>Pseudomonadati</taxon>
        <taxon>Pseudomonadota</taxon>
        <taxon>Gammaproteobacteria</taxon>
        <taxon>Oceanospirillales</taxon>
        <taxon>Halomonadaceae</taxon>
        <taxon>Cobetia</taxon>
    </lineage>
</organism>
<accession>A0A558HQG0</accession>
<comment type="caution">
    <text evidence="2">The sequence shown here is derived from an EMBL/GenBank/DDBJ whole genome shotgun (WGS) entry which is preliminary data.</text>
</comment>
<dbReference type="InterPro" id="IPR008579">
    <property type="entry name" value="UGlyAH_Cupin_dom"/>
</dbReference>
<name>A0A558HQG0_9GAMM</name>
<dbReference type="RefSeq" id="WP_088744285.1">
    <property type="nucleotide sequence ID" value="NZ_CAWOWR010000097.1"/>
</dbReference>
<reference evidence="2 3" key="1">
    <citation type="submission" date="2019-07" db="EMBL/GenBank/DDBJ databases">
        <title>Diversity of Bacteria from Kongsfjorden, Arctic.</title>
        <authorList>
            <person name="Yu Y."/>
        </authorList>
    </citation>
    <scope>NUCLEOTIDE SEQUENCE [LARGE SCALE GENOMIC DNA]</scope>
    <source>
        <strain evidence="2 3">SM1923</strain>
    </source>
</reference>
<evidence type="ECO:0000313" key="2">
    <source>
        <dbReference type="EMBL" id="TVU71367.1"/>
    </source>
</evidence>
<keyword evidence="3" id="KW-1185">Reference proteome</keyword>
<dbReference type="Pfam" id="PF05899">
    <property type="entry name" value="Cupin_3"/>
    <property type="match status" value="1"/>
</dbReference>
<feature type="domain" description="(S)-ureidoglycine aminohydrolase cupin" evidence="1">
    <location>
        <begin position="43"/>
        <end position="114"/>
    </location>
</feature>
<dbReference type="PANTHER" id="PTHR40943">
    <property type="entry name" value="CYTOPLASMIC PROTEIN-RELATED"/>
    <property type="match status" value="1"/>
</dbReference>
<proteinExistence type="predicted"/>
<dbReference type="InterPro" id="IPR014710">
    <property type="entry name" value="RmlC-like_jellyroll"/>
</dbReference>
<dbReference type="CDD" id="cd02227">
    <property type="entry name" value="cupin_TM1112-like"/>
    <property type="match status" value="1"/>
</dbReference>
<dbReference type="AlphaFoldDB" id="A0A558HQG0"/>